<reference evidence="1" key="1">
    <citation type="journal article" date="2021" name="Antonie Van Leeuwenhoek">
        <title>Draft genome and description of Waterburya agarophytonicola gen. nov. sp. nov. (Pleurocapsales, Cyanobacteria): a seaweed symbiont.</title>
        <authorList>
            <person name="Bonthond G."/>
            <person name="Shalygin S."/>
            <person name="Bayer T."/>
            <person name="Weinberger F."/>
        </authorList>
    </citation>
    <scope>NUCLEOTIDE SEQUENCE</scope>
    <source>
        <strain evidence="1">KI4</strain>
    </source>
</reference>
<accession>A0A964FGG0</accession>
<organism evidence="1 2">
    <name type="scientific">Waterburya agarophytonicola KI4</name>
    <dbReference type="NCBI Taxonomy" id="2874699"/>
    <lineage>
        <taxon>Bacteria</taxon>
        <taxon>Bacillati</taxon>
        <taxon>Cyanobacteriota</taxon>
        <taxon>Cyanophyceae</taxon>
        <taxon>Pleurocapsales</taxon>
        <taxon>Hyellaceae</taxon>
        <taxon>Waterburya</taxon>
        <taxon>Waterburya agarophytonicola</taxon>
    </lineage>
</organism>
<proteinExistence type="predicted"/>
<dbReference type="InterPro" id="IPR043504">
    <property type="entry name" value="Peptidase_S1_PA_chymotrypsin"/>
</dbReference>
<dbReference type="RefSeq" id="WP_229641037.1">
    <property type="nucleotide sequence ID" value="NZ_JADWDC010000032.1"/>
</dbReference>
<dbReference type="InterPro" id="IPR009003">
    <property type="entry name" value="Peptidase_S1_PA"/>
</dbReference>
<protein>
    <submittedName>
        <fullName evidence="1">Trypsin-like peptidase domain-containing protein</fullName>
    </submittedName>
</protein>
<dbReference type="EMBL" id="JADWDC010000032">
    <property type="protein sequence ID" value="MCC0177971.1"/>
    <property type="molecule type" value="Genomic_DNA"/>
</dbReference>
<dbReference type="Proteomes" id="UP000729733">
    <property type="component" value="Unassembled WGS sequence"/>
</dbReference>
<comment type="caution">
    <text evidence="1">The sequence shown here is derived from an EMBL/GenBank/DDBJ whole genome shotgun (WGS) entry which is preliminary data.</text>
</comment>
<dbReference type="AlphaFoldDB" id="A0A964FGG0"/>
<evidence type="ECO:0000313" key="2">
    <source>
        <dbReference type="Proteomes" id="UP000729733"/>
    </source>
</evidence>
<dbReference type="Gene3D" id="2.40.10.10">
    <property type="entry name" value="Trypsin-like serine proteases"/>
    <property type="match status" value="2"/>
</dbReference>
<dbReference type="Pfam" id="PF13365">
    <property type="entry name" value="Trypsin_2"/>
    <property type="match status" value="1"/>
</dbReference>
<evidence type="ECO:0000313" key="1">
    <source>
        <dbReference type="EMBL" id="MCC0177971.1"/>
    </source>
</evidence>
<name>A0A964FGG0_9CYAN</name>
<sequence>MNKWINQKFISAAISGIAITIVGMVGINSQKAIALPAATVNQIVKKSTVRIDGAGNGSGVIIAEDDYGYVVLTNQHVVEVSGEYQVVTADGKSHPATDIQQLEGADLALVYFDTDRRYSIVAQGNSDTLIEGQKIHIAGYPGSQQIASNRTYRFMSESLIGFLAPSDVKDGYELIYSGEAVPGMSGSPILNEEAQLIGVYGLTDIDFTTGTSYLYGIPLNTALKIATRSGIELDLPKTVSNQSNSVIDLFSPSPGNSVNTNNNNGNVGFEVIGNAAVNDFIIPEIIYTGECPGNKLESQEAMFFSTTTATAPDRRVLITNVTRGLSRDPLPFADREYEEGQVSEKTKVTIGSKHDKRNFVLLAGKNQFKYEIVQIEEDDDFETVLEEGTFTATAKKEPRYVERSKVAQEEIYCPDDQKYCDREQQKVRTVYKCPIETKGLFGYNPVKNPSM</sequence>
<dbReference type="SUPFAM" id="SSF50494">
    <property type="entry name" value="Trypsin-like serine proteases"/>
    <property type="match status" value="1"/>
</dbReference>
<gene>
    <name evidence="1" type="ORF">I4641_13385</name>
</gene>
<keyword evidence="2" id="KW-1185">Reference proteome</keyword>